<dbReference type="Pfam" id="PF05970">
    <property type="entry name" value="PIF1"/>
    <property type="match status" value="1"/>
</dbReference>
<dbReference type="GO" id="GO:0043139">
    <property type="term" value="F:5'-3' DNA helicase activity"/>
    <property type="evidence" value="ECO:0007669"/>
    <property type="project" value="UniProtKB-EC"/>
</dbReference>
<dbReference type="InterPro" id="IPR010285">
    <property type="entry name" value="DNA_helicase_pif1-like_DEAD"/>
</dbReference>
<dbReference type="InterPro" id="IPR003593">
    <property type="entry name" value="AAA+_ATPase"/>
</dbReference>
<dbReference type="InterPro" id="IPR027417">
    <property type="entry name" value="P-loop_NTPase"/>
</dbReference>
<name>A0AA37GRN0_9PEZI</name>
<dbReference type="InterPro" id="IPR051055">
    <property type="entry name" value="PIF1_helicase"/>
</dbReference>
<dbReference type="PANTHER" id="PTHR47642:SF5">
    <property type="entry name" value="ATP-DEPENDENT DNA HELICASE"/>
    <property type="match status" value="1"/>
</dbReference>
<accession>A0AA37GRN0</accession>
<dbReference type="GO" id="GO:0005524">
    <property type="term" value="F:ATP binding"/>
    <property type="evidence" value="ECO:0007669"/>
    <property type="project" value="UniProtKB-KW"/>
</dbReference>
<dbReference type="PANTHER" id="PTHR47642">
    <property type="entry name" value="ATP-DEPENDENT DNA HELICASE"/>
    <property type="match status" value="1"/>
</dbReference>
<keyword evidence="1" id="KW-0233">DNA recombination</keyword>
<dbReference type="GO" id="GO:0000723">
    <property type="term" value="P:telomere maintenance"/>
    <property type="evidence" value="ECO:0007669"/>
    <property type="project" value="InterPro"/>
</dbReference>
<comment type="caution">
    <text evidence="3">The sequence shown here is derived from an EMBL/GenBank/DDBJ whole genome shotgun (WGS) entry which is preliminary data.</text>
</comment>
<comment type="cofactor">
    <cofactor evidence="1">
        <name>Mg(2+)</name>
        <dbReference type="ChEBI" id="CHEBI:18420"/>
    </cofactor>
</comment>
<dbReference type="GO" id="GO:0016787">
    <property type="term" value="F:hydrolase activity"/>
    <property type="evidence" value="ECO:0007669"/>
    <property type="project" value="UniProtKB-KW"/>
</dbReference>
<feature type="domain" description="AAA+ ATPase" evidence="2">
    <location>
        <begin position="6"/>
        <end position="143"/>
    </location>
</feature>
<dbReference type="AlphaFoldDB" id="A0AA37GRN0"/>
<keyword evidence="1" id="KW-0378">Hydrolase</keyword>
<protein>
    <recommendedName>
        <fullName evidence="1">ATP-dependent DNA helicase</fullName>
        <ecNumber evidence="1">5.6.2.3</ecNumber>
    </recommendedName>
</protein>
<comment type="similarity">
    <text evidence="1">Belongs to the helicase family.</text>
</comment>
<keyword evidence="4" id="KW-1185">Reference proteome</keyword>
<proteinExistence type="inferred from homology"/>
<comment type="catalytic activity">
    <reaction evidence="1">
        <text>ATP + H2O = ADP + phosphate + H(+)</text>
        <dbReference type="Rhea" id="RHEA:13065"/>
        <dbReference type="ChEBI" id="CHEBI:15377"/>
        <dbReference type="ChEBI" id="CHEBI:15378"/>
        <dbReference type="ChEBI" id="CHEBI:30616"/>
        <dbReference type="ChEBI" id="CHEBI:43474"/>
        <dbReference type="ChEBI" id="CHEBI:456216"/>
        <dbReference type="EC" id="5.6.2.3"/>
    </reaction>
</comment>
<dbReference type="GO" id="GO:0006281">
    <property type="term" value="P:DNA repair"/>
    <property type="evidence" value="ECO:0007669"/>
    <property type="project" value="UniProtKB-KW"/>
</dbReference>
<dbReference type="SUPFAM" id="SSF52540">
    <property type="entry name" value="P-loop containing nucleoside triphosphate hydrolases"/>
    <property type="match status" value="2"/>
</dbReference>
<evidence type="ECO:0000256" key="1">
    <source>
        <dbReference type="RuleBase" id="RU363044"/>
    </source>
</evidence>
<sequence length="412" mass="46983">MDLAMQGRNLFITGSGGCGKSVLVKALYKKFRAINKRVHLLAPTGQAALNIGGRTTFSYAGWTPNSLNRSLEELIAKSRSKRVFKRLRDTDVLIIDEISMVENQFFDRLSRVMSFVRDEVARSIGKKGVVGPFGDVQIIVVGDFCQLPPVNPFQNCAMCGRPMEQESENDLALYSCPIGHGSFQDCDKWAFKSTVWKWCEFKYVHLTKIHRQQDEEFVRVLRKCRLGHDLEKGDTDLLLKHPAQVQNGARLFSLRRQVDSRNEQEFARLPGGLLRYWCRDRLEPPESKSHEDDPDKNVYFLKWGMIWEVDFAHQALILQIQRYSKRVELKVHMPVILLANVRLHVESLVLTHGPGCVANSAHPNYDRSTWKAAFVTAVKALSVVSYRVPMWIGLKSHKNGTTKRTQTASELP</sequence>
<keyword evidence="1" id="KW-0547">Nucleotide-binding</keyword>
<dbReference type="Gene3D" id="3.40.50.300">
    <property type="entry name" value="P-loop containing nucleotide triphosphate hydrolases"/>
    <property type="match status" value="1"/>
</dbReference>
<reference evidence="3 4" key="1">
    <citation type="submission" date="2021-07" db="EMBL/GenBank/DDBJ databases">
        <title>Genome data of Colletotrichum spaethianum.</title>
        <authorList>
            <person name="Utami Y.D."/>
            <person name="Hiruma K."/>
        </authorList>
    </citation>
    <scope>NUCLEOTIDE SEQUENCE [LARGE SCALE GENOMIC DNA]</scope>
    <source>
        <strain evidence="3 4">MAFF 242679</strain>
    </source>
</reference>
<dbReference type="EC" id="5.6.2.3" evidence="1"/>
<dbReference type="GO" id="GO:0006310">
    <property type="term" value="P:DNA recombination"/>
    <property type="evidence" value="ECO:0007669"/>
    <property type="project" value="UniProtKB-KW"/>
</dbReference>
<organism evidence="3 4">
    <name type="scientific">Colletotrichum liriopes</name>
    <dbReference type="NCBI Taxonomy" id="708192"/>
    <lineage>
        <taxon>Eukaryota</taxon>
        <taxon>Fungi</taxon>
        <taxon>Dikarya</taxon>
        <taxon>Ascomycota</taxon>
        <taxon>Pezizomycotina</taxon>
        <taxon>Sordariomycetes</taxon>
        <taxon>Hypocreomycetidae</taxon>
        <taxon>Glomerellales</taxon>
        <taxon>Glomerellaceae</taxon>
        <taxon>Colletotrichum</taxon>
        <taxon>Colletotrichum spaethianum species complex</taxon>
    </lineage>
</organism>
<evidence type="ECO:0000313" key="4">
    <source>
        <dbReference type="Proteomes" id="UP001055172"/>
    </source>
</evidence>
<keyword evidence="1" id="KW-0067">ATP-binding</keyword>
<evidence type="ECO:0000259" key="2">
    <source>
        <dbReference type="SMART" id="SM00382"/>
    </source>
</evidence>
<dbReference type="Proteomes" id="UP001055172">
    <property type="component" value="Unassembled WGS sequence"/>
</dbReference>
<evidence type="ECO:0000313" key="3">
    <source>
        <dbReference type="EMBL" id="GJC85560.1"/>
    </source>
</evidence>
<keyword evidence="1" id="KW-0227">DNA damage</keyword>
<keyword evidence="1" id="KW-0234">DNA repair</keyword>
<keyword evidence="1 3" id="KW-0347">Helicase</keyword>
<gene>
    <name evidence="3" type="ORF">ColLi_08398</name>
</gene>
<dbReference type="EMBL" id="BPPX01000018">
    <property type="protein sequence ID" value="GJC85560.1"/>
    <property type="molecule type" value="Genomic_DNA"/>
</dbReference>
<dbReference type="SMART" id="SM00382">
    <property type="entry name" value="AAA"/>
    <property type="match status" value="1"/>
</dbReference>